<dbReference type="Pfam" id="PF00293">
    <property type="entry name" value="NUDIX"/>
    <property type="match status" value="1"/>
</dbReference>
<dbReference type="PANTHER" id="PTHR12992:SF11">
    <property type="entry name" value="MITOCHONDRIAL COENZYME A DIPHOSPHATASE NUDT8"/>
    <property type="match status" value="1"/>
</dbReference>
<keyword evidence="6" id="KW-0460">Magnesium</keyword>
<dbReference type="InterPro" id="IPR015797">
    <property type="entry name" value="NUDIX_hydrolase-like_dom_sf"/>
</dbReference>
<gene>
    <name evidence="9" type="ORF">BAY60_32455</name>
</gene>
<evidence type="ECO:0000313" key="9">
    <source>
        <dbReference type="EMBL" id="PXY19454.1"/>
    </source>
</evidence>
<proteinExistence type="inferred from homology"/>
<keyword evidence="7" id="KW-0464">Manganese</keyword>
<dbReference type="InterPro" id="IPR020084">
    <property type="entry name" value="NUDIX_hydrolase_CS"/>
</dbReference>
<dbReference type="OrthoDB" id="9804442at2"/>
<comment type="cofactor">
    <cofactor evidence="2">
        <name>Mg(2+)</name>
        <dbReference type="ChEBI" id="CHEBI:18420"/>
    </cofactor>
</comment>
<dbReference type="EMBL" id="MASW01000007">
    <property type="protein sequence ID" value="PXY19454.1"/>
    <property type="molecule type" value="Genomic_DNA"/>
</dbReference>
<dbReference type="RefSeq" id="WP_112285384.1">
    <property type="nucleotide sequence ID" value="NZ_MASW01000007.1"/>
</dbReference>
<dbReference type="InterPro" id="IPR045121">
    <property type="entry name" value="CoAse"/>
</dbReference>
<evidence type="ECO:0000256" key="6">
    <source>
        <dbReference type="ARBA" id="ARBA00022842"/>
    </source>
</evidence>
<dbReference type="Proteomes" id="UP000249915">
    <property type="component" value="Unassembled WGS sequence"/>
</dbReference>
<evidence type="ECO:0000256" key="7">
    <source>
        <dbReference type="ARBA" id="ARBA00023211"/>
    </source>
</evidence>
<dbReference type="PANTHER" id="PTHR12992">
    <property type="entry name" value="NUDIX HYDROLASE"/>
    <property type="match status" value="1"/>
</dbReference>
<name>A0A2V4AHP6_9PSEU</name>
<evidence type="ECO:0000256" key="1">
    <source>
        <dbReference type="ARBA" id="ARBA00001936"/>
    </source>
</evidence>
<evidence type="ECO:0000313" key="10">
    <source>
        <dbReference type="Proteomes" id="UP000249915"/>
    </source>
</evidence>
<dbReference type="CDD" id="cd03426">
    <property type="entry name" value="NUDIX_CoAse_Nudt7"/>
    <property type="match status" value="1"/>
</dbReference>
<dbReference type="PRINTS" id="PR00502">
    <property type="entry name" value="NUDIXFAMILY"/>
</dbReference>
<dbReference type="SUPFAM" id="SSF55811">
    <property type="entry name" value="Nudix"/>
    <property type="match status" value="1"/>
</dbReference>
<dbReference type="PROSITE" id="PS00893">
    <property type="entry name" value="NUDIX_BOX"/>
    <property type="match status" value="1"/>
</dbReference>
<dbReference type="PROSITE" id="PS51462">
    <property type="entry name" value="NUDIX"/>
    <property type="match status" value="1"/>
</dbReference>
<dbReference type="InterPro" id="IPR000086">
    <property type="entry name" value="NUDIX_hydrolase_dom"/>
</dbReference>
<keyword evidence="4" id="KW-0479">Metal-binding</keyword>
<dbReference type="Gene3D" id="3.90.79.10">
    <property type="entry name" value="Nucleoside Triphosphate Pyrophosphohydrolase"/>
    <property type="match status" value="1"/>
</dbReference>
<reference evidence="9 10" key="1">
    <citation type="submission" date="2016-07" db="EMBL/GenBank/DDBJ databases">
        <title>Draft genome sequence of Prauserella muralis DSM 45305, isolated from a mould-covered wall in an indoor environment.</title>
        <authorList>
            <person name="Ruckert C."/>
            <person name="Albersmeier A."/>
            <person name="Jiang C.-L."/>
            <person name="Jiang Y."/>
            <person name="Kalinowski J."/>
            <person name="Schneider O."/>
            <person name="Winkler A."/>
            <person name="Zotchev S.B."/>
        </authorList>
    </citation>
    <scope>NUCLEOTIDE SEQUENCE [LARGE SCALE GENOMIC DNA]</scope>
    <source>
        <strain evidence="9 10">DSM 45305</strain>
    </source>
</reference>
<comment type="cofactor">
    <cofactor evidence="1">
        <name>Mn(2+)</name>
        <dbReference type="ChEBI" id="CHEBI:29035"/>
    </cofactor>
</comment>
<evidence type="ECO:0000256" key="2">
    <source>
        <dbReference type="ARBA" id="ARBA00001946"/>
    </source>
</evidence>
<sequence length="199" mass="21893">MPPDARAPIAEAVRRFTPQASSAEGRRAAVAVTLALRDGQAGFWLTRRVPSLRSHAGQFALPGGRLDDGEDATAAALRELHEELGVRLRPDHVLGLLDDYVTRSGYVITPVVVWAGADPEPVPSPDEVAELFWIPLTDLDLEPRFVRIPESDRPVIQLPLAGTLIHAPTAAVLYQFREVALHGRPTRVHDLEQPVFAWR</sequence>
<evidence type="ECO:0000256" key="3">
    <source>
        <dbReference type="ARBA" id="ARBA00005582"/>
    </source>
</evidence>
<evidence type="ECO:0000256" key="4">
    <source>
        <dbReference type="ARBA" id="ARBA00022723"/>
    </source>
</evidence>
<comment type="caution">
    <text evidence="9">The sequence shown here is derived from an EMBL/GenBank/DDBJ whole genome shotgun (WGS) entry which is preliminary data.</text>
</comment>
<keyword evidence="10" id="KW-1185">Reference proteome</keyword>
<keyword evidence="5 8" id="KW-0378">Hydrolase</keyword>
<protein>
    <submittedName>
        <fullName evidence="9">Coenzyme A pyrophosphatase</fullName>
    </submittedName>
</protein>
<dbReference type="InterPro" id="IPR020476">
    <property type="entry name" value="Nudix_hydrolase"/>
</dbReference>
<accession>A0A2V4AHP6</accession>
<dbReference type="GO" id="GO:0046872">
    <property type="term" value="F:metal ion binding"/>
    <property type="evidence" value="ECO:0007669"/>
    <property type="project" value="UniProtKB-KW"/>
</dbReference>
<evidence type="ECO:0000256" key="8">
    <source>
        <dbReference type="RuleBase" id="RU003476"/>
    </source>
</evidence>
<dbReference type="GO" id="GO:0010945">
    <property type="term" value="F:coenzyme A diphosphatase activity"/>
    <property type="evidence" value="ECO:0007669"/>
    <property type="project" value="InterPro"/>
</dbReference>
<dbReference type="AlphaFoldDB" id="A0A2V4AHP6"/>
<organism evidence="9 10">
    <name type="scientific">Prauserella muralis</name>
    <dbReference type="NCBI Taxonomy" id="588067"/>
    <lineage>
        <taxon>Bacteria</taxon>
        <taxon>Bacillati</taxon>
        <taxon>Actinomycetota</taxon>
        <taxon>Actinomycetes</taxon>
        <taxon>Pseudonocardiales</taxon>
        <taxon>Pseudonocardiaceae</taxon>
        <taxon>Prauserella</taxon>
    </lineage>
</organism>
<evidence type="ECO:0000256" key="5">
    <source>
        <dbReference type="ARBA" id="ARBA00022801"/>
    </source>
</evidence>
<comment type="similarity">
    <text evidence="3 8">Belongs to the Nudix hydrolase family.</text>
</comment>